<feature type="compositionally biased region" description="Polar residues" evidence="11">
    <location>
        <begin position="37"/>
        <end position="55"/>
    </location>
</feature>
<feature type="compositionally biased region" description="Low complexity" evidence="11">
    <location>
        <begin position="1"/>
        <end position="16"/>
    </location>
</feature>
<feature type="compositionally biased region" description="Basic and acidic residues" evidence="11">
    <location>
        <begin position="567"/>
        <end position="578"/>
    </location>
</feature>
<dbReference type="GO" id="GO:0046872">
    <property type="term" value="F:metal ion binding"/>
    <property type="evidence" value="ECO:0007669"/>
    <property type="project" value="UniProtKB-KW"/>
</dbReference>
<evidence type="ECO:0000256" key="9">
    <source>
        <dbReference type="ARBA" id="ARBA00022842"/>
    </source>
</evidence>
<comment type="caution">
    <text evidence="14">The sequence shown here is derived from an EMBL/GenBank/DDBJ whole genome shotgun (WGS) entry which is preliminary data.</text>
</comment>
<evidence type="ECO:0000256" key="10">
    <source>
        <dbReference type="ARBA" id="ARBA00049105"/>
    </source>
</evidence>
<comment type="cofactor">
    <cofactor evidence="2">
        <name>Mg(2+)</name>
        <dbReference type="ChEBI" id="CHEBI:18420"/>
    </cofactor>
</comment>
<name>A0A9D4ZEA6_ADICA</name>
<feature type="domain" description="PAP-associated" evidence="12">
    <location>
        <begin position="934"/>
        <end position="993"/>
    </location>
</feature>
<organism evidence="14 15">
    <name type="scientific">Adiantum capillus-veneris</name>
    <name type="common">Maidenhair fern</name>
    <dbReference type="NCBI Taxonomy" id="13818"/>
    <lineage>
        <taxon>Eukaryota</taxon>
        <taxon>Viridiplantae</taxon>
        <taxon>Streptophyta</taxon>
        <taxon>Embryophyta</taxon>
        <taxon>Tracheophyta</taxon>
        <taxon>Polypodiopsida</taxon>
        <taxon>Polypodiidae</taxon>
        <taxon>Polypodiales</taxon>
        <taxon>Pteridineae</taxon>
        <taxon>Pteridaceae</taxon>
        <taxon>Vittarioideae</taxon>
        <taxon>Adiantum</taxon>
    </lineage>
</organism>
<evidence type="ECO:0000313" key="14">
    <source>
        <dbReference type="EMBL" id="KAI5070927.1"/>
    </source>
</evidence>
<evidence type="ECO:0000256" key="1">
    <source>
        <dbReference type="ARBA" id="ARBA00001936"/>
    </source>
</evidence>
<dbReference type="SUPFAM" id="SSF81301">
    <property type="entry name" value="Nucleotidyltransferase"/>
    <property type="match status" value="1"/>
</dbReference>
<gene>
    <name evidence="14" type="ORF">GOP47_0013178</name>
</gene>
<dbReference type="AlphaFoldDB" id="A0A9D4ZEA6"/>
<dbReference type="EC" id="2.7.7.52" evidence="5"/>
<evidence type="ECO:0000256" key="6">
    <source>
        <dbReference type="ARBA" id="ARBA00022490"/>
    </source>
</evidence>
<sequence>MESSSSQNPPISRSPPVCGAASPSSGGEFLLQLLQQGRPSSTFPRPCSSNQNSFGDGNAIHSRHHSSSSSSGADWGGSSSFSRASSMEACAFEEEQARAHLLSRTFSVEASVLDEEQAQFQLQHDPAVAAMGPSHPVGGVSAIANSFGNMSGEARGILPFHDRYAHHQPHHHHHHHHHHHQQQHHGLQQVPPPPPCPRPPPSEHLLSFPLDPLLPSVHNQFLRPYPRLSLMDQSMYLRVPAPTFSHTGLLNSSRVREMASGLSYPAGDQLKIFPTEELTNGQSMAPLRMLVSVPRSTPGFVSSSSSEEGLAPPKSQFYTQFGSIGVEIPHESGSRGKSSCAGLPDTVAFQKLSSMNRQAGVGPSPLTPKGVVAQSLTPVESSKGDGQHYPSTVEASTEAMALSGAHPSQKRLMEQVGAGGFDHAIKDGAEKTLESCAFPMDSIAITAPVIQKVSHGNTFISLSDSIANSTSVGIMPEKDCKTKTRYNKPQKGLDSMRKGSNRIGSGHWIPVMKEKREDSPINRRESTAAPENATNKTIEEVRRPKGSQEGWRSQQFSPSSDLLGNEPRTRPKGLDRLPKTKIPLQQDPLGLPSGSTVASAPSSATEQSKQALQVMPATDAVDARIAEGSVDPARAVLESNQERSGVNAGTLVSSLSLSELDNENESEEEITINSKHSASEGPNMGTKEFDARVTRPTRFNRREPFHHLDAGKCTINFLAIFQTLIPPVDEEQRRKQLLESLDELVSGIWPEARLYLFGSCANAFGVCNSDIDVCLSIEGESATRSEVVCTLADALKANHMQNVQALTHARVPIVKYSDPETGISCDVCVNNMLAVVNTKLLHDYAQIDVRLRQLAFMVKHWAKCRQVNETYRGTLSSYAYVLMCIHFLQQRKPPVLPCLQEMESTYRVTVGDIKCAYFDRVDKLKGFGQKNKETLADLVTSFFDYWAFRHDYTRTVISIRTGKFLTKLEKEWTRRIGNERHLICIEDPFEVSHDLGRVVDKHSIRVLRDEFQRAARIMRQDANPCIALFEPYIRQKAQAA</sequence>
<keyword evidence="15" id="KW-1185">Reference proteome</keyword>
<dbReference type="CDD" id="cd05402">
    <property type="entry name" value="NT_PAP_TUTase"/>
    <property type="match status" value="1"/>
</dbReference>
<dbReference type="Proteomes" id="UP000886520">
    <property type="component" value="Chromosome 13"/>
</dbReference>
<comment type="subcellular location">
    <subcellularLocation>
        <location evidence="3">Cytoplasm</location>
    </subcellularLocation>
</comment>
<dbReference type="Gene3D" id="3.30.460.10">
    <property type="entry name" value="Beta Polymerase, domain 2"/>
    <property type="match status" value="1"/>
</dbReference>
<feature type="compositionally biased region" description="Acidic residues" evidence="11">
    <location>
        <begin position="660"/>
        <end position="670"/>
    </location>
</feature>
<evidence type="ECO:0000256" key="5">
    <source>
        <dbReference type="ARBA" id="ARBA00012472"/>
    </source>
</evidence>
<feature type="compositionally biased region" description="Polar residues" evidence="11">
    <location>
        <begin position="550"/>
        <end position="562"/>
    </location>
</feature>
<feature type="compositionally biased region" description="Pro residues" evidence="11">
    <location>
        <begin position="190"/>
        <end position="202"/>
    </location>
</feature>
<dbReference type="PANTHER" id="PTHR12271">
    <property type="entry name" value="POLY A POLYMERASE CID PAP -RELATED"/>
    <property type="match status" value="1"/>
</dbReference>
<feature type="region of interest" description="Disordered" evidence="11">
    <location>
        <begin position="480"/>
        <end position="609"/>
    </location>
</feature>
<accession>A0A9D4ZEA6</accession>
<evidence type="ECO:0000256" key="8">
    <source>
        <dbReference type="ARBA" id="ARBA00022723"/>
    </source>
</evidence>
<keyword evidence="7" id="KW-0808">Transferase</keyword>
<evidence type="ECO:0000256" key="2">
    <source>
        <dbReference type="ARBA" id="ARBA00001946"/>
    </source>
</evidence>
<dbReference type="GO" id="GO:0061157">
    <property type="term" value="P:mRNA destabilization"/>
    <property type="evidence" value="ECO:0007669"/>
    <property type="project" value="UniProtKB-ARBA"/>
</dbReference>
<evidence type="ECO:0000259" key="12">
    <source>
        <dbReference type="Pfam" id="PF03828"/>
    </source>
</evidence>
<dbReference type="Pfam" id="PF22600">
    <property type="entry name" value="MTPAP-like_central"/>
    <property type="match status" value="1"/>
</dbReference>
<dbReference type="InterPro" id="IPR002058">
    <property type="entry name" value="PAP_assoc"/>
</dbReference>
<feature type="compositionally biased region" description="Polar residues" evidence="11">
    <location>
        <begin position="593"/>
        <end position="609"/>
    </location>
</feature>
<evidence type="ECO:0000256" key="7">
    <source>
        <dbReference type="ARBA" id="ARBA00022679"/>
    </source>
</evidence>
<dbReference type="PANTHER" id="PTHR12271:SF40">
    <property type="entry name" value="POLY(A) RNA POLYMERASE GLD2"/>
    <property type="match status" value="1"/>
</dbReference>
<protein>
    <recommendedName>
        <fullName evidence="5">RNA uridylyltransferase</fullName>
        <ecNumber evidence="5">2.7.7.52</ecNumber>
    </recommendedName>
</protein>
<keyword evidence="9" id="KW-0460">Magnesium</keyword>
<dbReference type="GO" id="GO:0005737">
    <property type="term" value="C:cytoplasm"/>
    <property type="evidence" value="ECO:0007669"/>
    <property type="project" value="UniProtKB-SubCell"/>
</dbReference>
<evidence type="ECO:0000256" key="4">
    <source>
        <dbReference type="ARBA" id="ARBA00008593"/>
    </source>
</evidence>
<feature type="compositionally biased region" description="Basic and acidic residues" evidence="11">
    <location>
        <begin position="512"/>
        <end position="526"/>
    </location>
</feature>
<feature type="compositionally biased region" description="Basic residues" evidence="11">
    <location>
        <begin position="167"/>
        <end position="183"/>
    </location>
</feature>
<dbReference type="InterPro" id="IPR043519">
    <property type="entry name" value="NT_sf"/>
</dbReference>
<dbReference type="FunFam" id="3.30.460.10:FF:000067">
    <property type="entry name" value="Terminal uridylyltransferase cid1"/>
    <property type="match status" value="1"/>
</dbReference>
<dbReference type="GO" id="GO:0050265">
    <property type="term" value="F:RNA uridylyltransferase activity"/>
    <property type="evidence" value="ECO:0007669"/>
    <property type="project" value="UniProtKB-EC"/>
</dbReference>
<proteinExistence type="inferred from homology"/>
<dbReference type="FunFam" id="1.10.1410.10:FF:000018">
    <property type="entry name" value="Terminal uridylyltransferase cid1"/>
    <property type="match status" value="1"/>
</dbReference>
<feature type="compositionally biased region" description="Low complexity" evidence="11">
    <location>
        <begin position="67"/>
        <end position="78"/>
    </location>
</feature>
<dbReference type="SUPFAM" id="SSF81631">
    <property type="entry name" value="PAP/OAS1 substrate-binding domain"/>
    <property type="match status" value="1"/>
</dbReference>
<dbReference type="Pfam" id="PF03828">
    <property type="entry name" value="PAP_assoc"/>
    <property type="match status" value="1"/>
</dbReference>
<feature type="region of interest" description="Disordered" evidence="11">
    <location>
        <begin position="658"/>
        <end position="687"/>
    </location>
</feature>
<dbReference type="GO" id="GO:0010628">
    <property type="term" value="P:positive regulation of gene expression"/>
    <property type="evidence" value="ECO:0007669"/>
    <property type="project" value="UniProtKB-ARBA"/>
</dbReference>
<comment type="similarity">
    <text evidence="4">Belongs to the DNA polymerase type-B-like family.</text>
</comment>
<evidence type="ECO:0000313" key="15">
    <source>
        <dbReference type="Proteomes" id="UP000886520"/>
    </source>
</evidence>
<evidence type="ECO:0000256" key="11">
    <source>
        <dbReference type="SAM" id="MobiDB-lite"/>
    </source>
</evidence>
<dbReference type="GO" id="GO:0000956">
    <property type="term" value="P:nuclear-transcribed mRNA catabolic process"/>
    <property type="evidence" value="ECO:0007669"/>
    <property type="project" value="UniProtKB-ARBA"/>
</dbReference>
<keyword evidence="8" id="KW-0479">Metal-binding</keyword>
<comment type="catalytic activity">
    <reaction evidence="10">
        <text>RNA(n) + UTP = RNA(n)-3'-uridine ribonucleotide + diphosphate</text>
        <dbReference type="Rhea" id="RHEA:14785"/>
        <dbReference type="Rhea" id="RHEA-COMP:14527"/>
        <dbReference type="Rhea" id="RHEA-COMP:17348"/>
        <dbReference type="ChEBI" id="CHEBI:33019"/>
        <dbReference type="ChEBI" id="CHEBI:46398"/>
        <dbReference type="ChEBI" id="CHEBI:140395"/>
        <dbReference type="ChEBI" id="CHEBI:173116"/>
        <dbReference type="EC" id="2.7.7.52"/>
    </reaction>
</comment>
<dbReference type="Gene3D" id="1.10.1410.10">
    <property type="match status" value="1"/>
</dbReference>
<feature type="region of interest" description="Disordered" evidence="11">
    <location>
        <begin position="167"/>
        <end position="204"/>
    </location>
</feature>
<comment type="cofactor">
    <cofactor evidence="1">
        <name>Mn(2+)</name>
        <dbReference type="ChEBI" id="CHEBI:29035"/>
    </cofactor>
</comment>
<dbReference type="OrthoDB" id="407432at2759"/>
<reference evidence="14" key="1">
    <citation type="submission" date="2021-01" db="EMBL/GenBank/DDBJ databases">
        <title>Adiantum capillus-veneris genome.</title>
        <authorList>
            <person name="Fang Y."/>
            <person name="Liao Q."/>
        </authorList>
    </citation>
    <scope>NUCLEOTIDE SEQUENCE</scope>
    <source>
        <strain evidence="14">H3</strain>
        <tissue evidence="14">Leaf</tissue>
    </source>
</reference>
<evidence type="ECO:0000256" key="3">
    <source>
        <dbReference type="ARBA" id="ARBA00004496"/>
    </source>
</evidence>
<evidence type="ECO:0000259" key="13">
    <source>
        <dbReference type="Pfam" id="PF22600"/>
    </source>
</evidence>
<dbReference type="GO" id="GO:0031123">
    <property type="term" value="P:RNA 3'-end processing"/>
    <property type="evidence" value="ECO:0007669"/>
    <property type="project" value="TreeGrafter"/>
</dbReference>
<feature type="region of interest" description="Disordered" evidence="11">
    <location>
        <begin position="1"/>
        <end position="78"/>
    </location>
</feature>
<feature type="domain" description="Poly(A) RNA polymerase mitochondrial-like central palm" evidence="13">
    <location>
        <begin position="720"/>
        <end position="846"/>
    </location>
</feature>
<keyword evidence="6" id="KW-0963">Cytoplasm</keyword>
<dbReference type="InterPro" id="IPR054708">
    <property type="entry name" value="MTPAP-like_central"/>
</dbReference>
<dbReference type="EMBL" id="JABFUD020000013">
    <property type="protein sequence ID" value="KAI5070927.1"/>
    <property type="molecule type" value="Genomic_DNA"/>
</dbReference>